<accession>A0AAD9KJZ6</accession>
<evidence type="ECO:0000256" key="1">
    <source>
        <dbReference type="ARBA" id="ARBA00004613"/>
    </source>
</evidence>
<feature type="compositionally biased region" description="Basic and acidic residues" evidence="6">
    <location>
        <begin position="180"/>
        <end position="189"/>
    </location>
</feature>
<evidence type="ECO:0000256" key="3">
    <source>
        <dbReference type="ARBA" id="ARBA00022473"/>
    </source>
</evidence>
<evidence type="ECO:0000256" key="5">
    <source>
        <dbReference type="ARBA" id="ARBA00022729"/>
    </source>
</evidence>
<organism evidence="8 9">
    <name type="scientific">Ridgeia piscesae</name>
    <name type="common">Tubeworm</name>
    <dbReference type="NCBI Taxonomy" id="27915"/>
    <lineage>
        <taxon>Eukaryota</taxon>
        <taxon>Metazoa</taxon>
        <taxon>Spiralia</taxon>
        <taxon>Lophotrochozoa</taxon>
        <taxon>Annelida</taxon>
        <taxon>Polychaeta</taxon>
        <taxon>Sedentaria</taxon>
        <taxon>Canalipalpata</taxon>
        <taxon>Sabellida</taxon>
        <taxon>Siboglinidae</taxon>
        <taxon>Ridgeia</taxon>
    </lineage>
</organism>
<proteinExistence type="inferred from homology"/>
<evidence type="ECO:0000313" key="9">
    <source>
        <dbReference type="Proteomes" id="UP001209878"/>
    </source>
</evidence>
<keyword evidence="3" id="KW-0217">Developmental protein</keyword>
<evidence type="ECO:0008006" key="10">
    <source>
        <dbReference type="Google" id="ProtNLM"/>
    </source>
</evidence>
<dbReference type="SUPFAM" id="SSF57501">
    <property type="entry name" value="Cystine-knot cytokines"/>
    <property type="match status" value="1"/>
</dbReference>
<keyword evidence="4" id="KW-0964">Secreted</keyword>
<keyword evidence="5 7" id="KW-0732">Signal</keyword>
<feature type="region of interest" description="Disordered" evidence="6">
    <location>
        <begin position="57"/>
        <end position="85"/>
    </location>
</feature>
<dbReference type="EMBL" id="JAODUO010000951">
    <property type="protein sequence ID" value="KAK2172544.1"/>
    <property type="molecule type" value="Genomic_DNA"/>
</dbReference>
<sequence>MASPLKLLLILCIGQLVRHAVYGGKDPLIQGINVMADSRTAAPRGNTSTLATRTRLTSKDTARPAGVLSRDRGEMSRTLKRHHRARQPYRRVKMACSETPTAILVGRLGPAFNARYMSIDLPHNELSSASASLGDSPAAAGRSRSQPVQPEAAGASPEEHGDFRVDGNFSRIFSAKPKRQTTDEPERDRTKRAHRHRKKRPEREQWECAQKIVWRDLGADFFPRYLRSVVCTQTACWFGAFECRPRAFTVKVLRRVDRCLPVYDRLHGQTPPTHYEQAWVFEELAVSFCCDCAARGGATSNSRVTLRGYAGNDARTT</sequence>
<gene>
    <name evidence="8" type="ORF">NP493_950g01000</name>
</gene>
<dbReference type="PANTHER" id="PTHR39940">
    <property type="entry name" value="PROTHORACICOTROPIC HORMONE, ISOFORM F"/>
    <property type="match status" value="1"/>
</dbReference>
<evidence type="ECO:0000256" key="2">
    <source>
        <dbReference type="ARBA" id="ARBA00007480"/>
    </source>
</evidence>
<comment type="similarity">
    <text evidence="2">Belongs to the noggin family.</text>
</comment>
<feature type="compositionally biased region" description="Basic residues" evidence="6">
    <location>
        <begin position="190"/>
        <end position="200"/>
    </location>
</feature>
<evidence type="ECO:0000256" key="7">
    <source>
        <dbReference type="SAM" id="SignalP"/>
    </source>
</evidence>
<evidence type="ECO:0000313" key="8">
    <source>
        <dbReference type="EMBL" id="KAK2172544.1"/>
    </source>
</evidence>
<evidence type="ECO:0000256" key="6">
    <source>
        <dbReference type="SAM" id="MobiDB-lite"/>
    </source>
</evidence>
<comment type="caution">
    <text evidence="8">The sequence shown here is derived from an EMBL/GenBank/DDBJ whole genome shotgun (WGS) entry which is preliminary data.</text>
</comment>
<dbReference type="Pfam" id="PF05806">
    <property type="entry name" value="Noggin"/>
    <property type="match status" value="1"/>
</dbReference>
<keyword evidence="9" id="KW-1185">Reference proteome</keyword>
<dbReference type="Gene3D" id="2.10.90.10">
    <property type="entry name" value="Cystine-knot cytokines"/>
    <property type="match status" value="1"/>
</dbReference>
<dbReference type="Proteomes" id="UP001209878">
    <property type="component" value="Unassembled WGS sequence"/>
</dbReference>
<dbReference type="InterPro" id="IPR008717">
    <property type="entry name" value="Noggin"/>
</dbReference>
<dbReference type="PANTHER" id="PTHR39940:SF1">
    <property type="entry name" value="PROTHORACICOTROPIC HORMONE, ISOFORM F"/>
    <property type="match status" value="1"/>
</dbReference>
<feature type="chain" id="PRO_5042095883" description="Protein trunk" evidence="7">
    <location>
        <begin position="24"/>
        <end position="317"/>
    </location>
</feature>
<feature type="region of interest" description="Disordered" evidence="6">
    <location>
        <begin position="128"/>
        <end position="202"/>
    </location>
</feature>
<evidence type="ECO:0000256" key="4">
    <source>
        <dbReference type="ARBA" id="ARBA00022525"/>
    </source>
</evidence>
<dbReference type="InterPro" id="IPR052876">
    <property type="entry name" value="Insect_Hormone_Regulators"/>
</dbReference>
<dbReference type="InterPro" id="IPR029034">
    <property type="entry name" value="Cystine-knot_cytokine"/>
</dbReference>
<reference evidence="8" key="1">
    <citation type="journal article" date="2023" name="Mol. Biol. Evol.">
        <title>Third-Generation Sequencing Reveals the Adaptive Role of the Epigenome in Three Deep-Sea Polychaetes.</title>
        <authorList>
            <person name="Perez M."/>
            <person name="Aroh O."/>
            <person name="Sun Y."/>
            <person name="Lan Y."/>
            <person name="Juniper S.K."/>
            <person name="Young C.R."/>
            <person name="Angers B."/>
            <person name="Qian P.Y."/>
        </authorList>
    </citation>
    <scope>NUCLEOTIDE SEQUENCE</scope>
    <source>
        <strain evidence="8">R07B-5</strain>
    </source>
</reference>
<protein>
    <recommendedName>
        <fullName evidence="10">Protein trunk</fullName>
    </recommendedName>
</protein>
<dbReference type="AlphaFoldDB" id="A0AAD9KJZ6"/>
<feature type="signal peptide" evidence="7">
    <location>
        <begin position="1"/>
        <end position="23"/>
    </location>
</feature>
<name>A0AAD9KJZ6_RIDPI</name>
<dbReference type="GO" id="GO:0005576">
    <property type="term" value="C:extracellular region"/>
    <property type="evidence" value="ECO:0007669"/>
    <property type="project" value="UniProtKB-SubCell"/>
</dbReference>
<dbReference type="GO" id="GO:0005102">
    <property type="term" value="F:signaling receptor binding"/>
    <property type="evidence" value="ECO:0007669"/>
    <property type="project" value="TreeGrafter"/>
</dbReference>
<comment type="subcellular location">
    <subcellularLocation>
        <location evidence="1">Secreted</location>
    </subcellularLocation>
</comment>